<keyword evidence="4" id="KW-1185">Reference proteome</keyword>
<dbReference type="SMART" id="SM00256">
    <property type="entry name" value="FBOX"/>
    <property type="match status" value="1"/>
</dbReference>
<dbReference type="InterPro" id="IPR013083">
    <property type="entry name" value="Znf_RING/FYVE/PHD"/>
</dbReference>
<evidence type="ECO:0000313" key="4">
    <source>
        <dbReference type="Proteomes" id="UP000650833"/>
    </source>
</evidence>
<dbReference type="PROSITE" id="PS51283">
    <property type="entry name" value="DUSP"/>
    <property type="match status" value="1"/>
</dbReference>
<dbReference type="GO" id="GO:0004843">
    <property type="term" value="F:cysteine-type deubiquitinase activity"/>
    <property type="evidence" value="ECO:0007669"/>
    <property type="project" value="InterPro"/>
</dbReference>
<reference evidence="3" key="1">
    <citation type="submission" date="2020-12" db="EMBL/GenBank/DDBJ databases">
        <title>Metabolic potential, ecology and presence of endohyphal bacteria is reflected in genomic diversity of Mucoromycotina.</title>
        <authorList>
            <person name="Muszewska A."/>
            <person name="Okrasinska A."/>
            <person name="Steczkiewicz K."/>
            <person name="Drgas O."/>
            <person name="Orlowska M."/>
            <person name="Perlinska-Lenart U."/>
            <person name="Aleksandrzak-Piekarczyk T."/>
            <person name="Szatraj K."/>
            <person name="Zielenkiewicz U."/>
            <person name="Pilsyk S."/>
            <person name="Malc E."/>
            <person name="Mieczkowski P."/>
            <person name="Kruszewska J.S."/>
            <person name="Biernat P."/>
            <person name="Pawlowska J."/>
        </authorList>
    </citation>
    <scope>NUCLEOTIDE SEQUENCE</scope>
    <source>
        <strain evidence="3">CBS 226.32</strain>
    </source>
</reference>
<evidence type="ECO:0000313" key="3">
    <source>
        <dbReference type="EMBL" id="KAG2196734.1"/>
    </source>
</evidence>
<dbReference type="SUPFAM" id="SSF143791">
    <property type="entry name" value="DUSP-like"/>
    <property type="match status" value="1"/>
</dbReference>
<dbReference type="SUPFAM" id="SSF81383">
    <property type="entry name" value="F-box domain"/>
    <property type="match status" value="1"/>
</dbReference>
<dbReference type="InterPro" id="IPR006615">
    <property type="entry name" value="Pept_C19_DUSP"/>
</dbReference>
<dbReference type="Gene3D" id="3.30.40.10">
    <property type="entry name" value="Zinc/RING finger domain, C3HC4 (zinc finger)"/>
    <property type="match status" value="1"/>
</dbReference>
<dbReference type="Gene3D" id="1.20.1280.50">
    <property type="match status" value="1"/>
</dbReference>
<dbReference type="InterPro" id="IPR036047">
    <property type="entry name" value="F-box-like_dom_sf"/>
</dbReference>
<dbReference type="InterPro" id="IPR001810">
    <property type="entry name" value="F-box_dom"/>
</dbReference>
<gene>
    <name evidence="3" type="ORF">INT46_004652</name>
</gene>
<protein>
    <recommendedName>
        <fullName evidence="5">DUSP domain-containing protein</fullName>
    </recommendedName>
</protein>
<feature type="domain" description="F-box" evidence="1">
    <location>
        <begin position="1"/>
        <end position="46"/>
    </location>
</feature>
<evidence type="ECO:0008006" key="5">
    <source>
        <dbReference type="Google" id="ProtNLM"/>
    </source>
</evidence>
<dbReference type="EMBL" id="JAEPRC010000461">
    <property type="protein sequence ID" value="KAG2196734.1"/>
    <property type="molecule type" value="Genomic_DNA"/>
</dbReference>
<dbReference type="OrthoDB" id="2248937at2759"/>
<evidence type="ECO:0000259" key="1">
    <source>
        <dbReference type="PROSITE" id="PS50181"/>
    </source>
</evidence>
<feature type="domain" description="DUSP" evidence="2">
    <location>
        <begin position="193"/>
        <end position="293"/>
    </location>
</feature>
<evidence type="ECO:0000259" key="2">
    <source>
        <dbReference type="PROSITE" id="PS51283"/>
    </source>
</evidence>
<dbReference type="PROSITE" id="PS50181">
    <property type="entry name" value="FBOX"/>
    <property type="match status" value="1"/>
</dbReference>
<proteinExistence type="predicted"/>
<comment type="caution">
    <text evidence="3">The sequence shown here is derived from an EMBL/GenBank/DDBJ whole genome shotgun (WGS) entry which is preliminary data.</text>
</comment>
<dbReference type="Pfam" id="PF06337">
    <property type="entry name" value="DUSP"/>
    <property type="match status" value="1"/>
</dbReference>
<dbReference type="Pfam" id="PF00646">
    <property type="entry name" value="F-box"/>
    <property type="match status" value="1"/>
</dbReference>
<dbReference type="Proteomes" id="UP000650833">
    <property type="component" value="Unassembled WGS sequence"/>
</dbReference>
<dbReference type="InterPro" id="IPR035927">
    <property type="entry name" value="DUSP-like_sf"/>
</dbReference>
<accession>A0A8H7V038</accession>
<sequence>MQLQEFPFELLLQVLSHLNYKDVLSFVQCNTTLYNRSMQESFWFDLCRLHGIHYNHPDSSWKELYQSNELTKMCPHLDQSLFDALSGKKQLLWTRPFSKTGNYSLCLHPSCDYFGESDQYNNHYHHHKHAIVLKLSPLHTLELWCNSCVKAIGFNSFANHLNNGLKTEHYFMKKLVQDIATFKPTEDDDLLQSYIDKGRQSIEYTLYQIQSRYSSMHIVDKKWYDSWLAFISGKSKVCPGSLTNEKLFLPEGLKLDPTLTLGTDFELVGSLTRWYIERVYGIKEGKIISANDLPNDADYCKMIHKIKIRQQMNHATRYPTTILIE</sequence>
<organism evidence="3 4">
    <name type="scientific">Mucor plumbeus</name>
    <dbReference type="NCBI Taxonomy" id="97098"/>
    <lineage>
        <taxon>Eukaryota</taxon>
        <taxon>Fungi</taxon>
        <taxon>Fungi incertae sedis</taxon>
        <taxon>Mucoromycota</taxon>
        <taxon>Mucoromycotina</taxon>
        <taxon>Mucoromycetes</taxon>
        <taxon>Mucorales</taxon>
        <taxon>Mucorineae</taxon>
        <taxon>Mucoraceae</taxon>
        <taxon>Mucor</taxon>
    </lineage>
</organism>
<dbReference type="AlphaFoldDB" id="A0A8H7V038"/>
<name>A0A8H7V038_9FUNG</name>
<dbReference type="Gene3D" id="3.30.2230.10">
    <property type="entry name" value="DUSP-like"/>
    <property type="match status" value="1"/>
</dbReference>